<evidence type="ECO:0000313" key="1">
    <source>
        <dbReference type="EMBL" id="QDV30113.1"/>
    </source>
</evidence>
<evidence type="ECO:0000313" key="2">
    <source>
        <dbReference type="Proteomes" id="UP000315349"/>
    </source>
</evidence>
<dbReference type="SUPFAM" id="SSF54001">
    <property type="entry name" value="Cysteine proteinases"/>
    <property type="match status" value="1"/>
</dbReference>
<dbReference type="OrthoDB" id="241975at2"/>
<name>A0A518GN92_9PLAN</name>
<proteinExistence type="predicted"/>
<dbReference type="AlphaFoldDB" id="A0A518GN92"/>
<keyword evidence="2" id="KW-1185">Reference proteome</keyword>
<gene>
    <name evidence="1" type="ORF">Spb1_20410</name>
</gene>
<dbReference type="EMBL" id="CP036299">
    <property type="protein sequence ID" value="QDV30113.1"/>
    <property type="molecule type" value="Genomic_DNA"/>
</dbReference>
<dbReference type="Proteomes" id="UP000315349">
    <property type="component" value="Chromosome"/>
</dbReference>
<accession>A0A518GN92</accession>
<dbReference type="Gene3D" id="3.90.70.10">
    <property type="entry name" value="Cysteine proteinases"/>
    <property type="match status" value="1"/>
</dbReference>
<dbReference type="RefSeq" id="WP_145298951.1">
    <property type="nucleotide sequence ID" value="NZ_CP036299.1"/>
</dbReference>
<evidence type="ECO:0008006" key="3">
    <source>
        <dbReference type="Google" id="ProtNLM"/>
    </source>
</evidence>
<organism evidence="1 2">
    <name type="scientific">Planctopirus ephydatiae</name>
    <dbReference type="NCBI Taxonomy" id="2528019"/>
    <lineage>
        <taxon>Bacteria</taxon>
        <taxon>Pseudomonadati</taxon>
        <taxon>Planctomycetota</taxon>
        <taxon>Planctomycetia</taxon>
        <taxon>Planctomycetales</taxon>
        <taxon>Planctomycetaceae</taxon>
        <taxon>Planctopirus</taxon>
    </lineage>
</organism>
<sequence length="354" mass="38880" precursor="true">MNNWKLWLRILLAVLSVAGALCIAPVMLIAPELRQIAEENFGLPSDHMEVAEALHPAAGPFVAADDDPQRNHARELARLDRAALFVEGDQKPFLAQWPVSIQQTGDCTSFALAHAIRDRICVQVAAGRRQKVVEPFPPYLYGAARRSVGAPHIPCGKNGSHPSYAVIALKKFGFITKEEAGQPYSGSLADRWGCSGPPSELMQLGKSRTGDYHRCLTADDVCRAICNGYPCLWGTSFRPAAYEQRDGREVTSRVGSWAHAMEIVGYDGTCSTDPDRQYFLVRNSHPPTDHPEPLGDEPDSSFWITRKQLEADLKAPNSRTPPSGEVYAISDVSGFPAESIDWSSLDRLLKDPAK</sequence>
<dbReference type="KEGG" id="peh:Spb1_20410"/>
<protein>
    <recommendedName>
        <fullName evidence="3">Peptidase C1A papain C-terminal domain-containing protein</fullName>
    </recommendedName>
</protein>
<dbReference type="InterPro" id="IPR038765">
    <property type="entry name" value="Papain-like_cys_pep_sf"/>
</dbReference>
<reference evidence="1 2" key="1">
    <citation type="submission" date="2019-02" db="EMBL/GenBank/DDBJ databases">
        <title>Deep-cultivation of Planctomycetes and their phenomic and genomic characterization uncovers novel biology.</title>
        <authorList>
            <person name="Wiegand S."/>
            <person name="Jogler M."/>
            <person name="Boedeker C."/>
            <person name="Pinto D."/>
            <person name="Vollmers J."/>
            <person name="Rivas-Marin E."/>
            <person name="Kohn T."/>
            <person name="Peeters S.H."/>
            <person name="Heuer A."/>
            <person name="Rast P."/>
            <person name="Oberbeckmann S."/>
            <person name="Bunk B."/>
            <person name="Jeske O."/>
            <person name="Meyerdierks A."/>
            <person name="Storesund J.E."/>
            <person name="Kallscheuer N."/>
            <person name="Luecker S."/>
            <person name="Lage O.M."/>
            <person name="Pohl T."/>
            <person name="Merkel B.J."/>
            <person name="Hornburger P."/>
            <person name="Mueller R.-W."/>
            <person name="Bruemmer F."/>
            <person name="Labrenz M."/>
            <person name="Spormann A.M."/>
            <person name="Op den Camp H."/>
            <person name="Overmann J."/>
            <person name="Amann R."/>
            <person name="Jetten M.S.M."/>
            <person name="Mascher T."/>
            <person name="Medema M.H."/>
            <person name="Devos D.P."/>
            <person name="Kaster A.-K."/>
            <person name="Ovreas L."/>
            <person name="Rohde M."/>
            <person name="Galperin M.Y."/>
            <person name="Jogler C."/>
        </authorList>
    </citation>
    <scope>NUCLEOTIDE SEQUENCE [LARGE SCALE GENOMIC DNA]</scope>
    <source>
        <strain evidence="1 2">Spb1</strain>
    </source>
</reference>